<gene>
    <name evidence="5" type="ORF">GC106_5200</name>
</gene>
<evidence type="ECO:0000259" key="4">
    <source>
        <dbReference type="Pfam" id="PF08241"/>
    </source>
</evidence>
<keyword evidence="6" id="KW-1185">Reference proteome</keyword>
<organism evidence="5 6">
    <name type="scientific">Kibdelosporangium persicum</name>
    <dbReference type="NCBI Taxonomy" id="2698649"/>
    <lineage>
        <taxon>Bacteria</taxon>
        <taxon>Bacillati</taxon>
        <taxon>Actinomycetota</taxon>
        <taxon>Actinomycetes</taxon>
        <taxon>Pseudonocardiales</taxon>
        <taxon>Pseudonocardiaceae</taxon>
        <taxon>Kibdelosporangium</taxon>
    </lineage>
</organism>
<dbReference type="PANTHER" id="PTHR44942:SF4">
    <property type="entry name" value="METHYLTRANSFERASE TYPE 11 DOMAIN-CONTAINING PROTEIN"/>
    <property type="match status" value="1"/>
</dbReference>
<dbReference type="InterPro" id="IPR013216">
    <property type="entry name" value="Methyltransf_11"/>
</dbReference>
<comment type="similarity">
    <text evidence="1">Belongs to the methyltransferase superfamily.</text>
</comment>
<dbReference type="Proteomes" id="UP000763557">
    <property type="component" value="Unassembled WGS sequence"/>
</dbReference>
<dbReference type="GO" id="GO:0008168">
    <property type="term" value="F:methyltransferase activity"/>
    <property type="evidence" value="ECO:0007669"/>
    <property type="project" value="UniProtKB-KW"/>
</dbReference>
<evidence type="ECO:0000256" key="3">
    <source>
        <dbReference type="ARBA" id="ARBA00022679"/>
    </source>
</evidence>
<feature type="domain" description="Methyltransferase type 11" evidence="4">
    <location>
        <begin position="103"/>
        <end position="193"/>
    </location>
</feature>
<dbReference type="Pfam" id="PF08241">
    <property type="entry name" value="Methyltransf_11"/>
    <property type="match status" value="1"/>
</dbReference>
<evidence type="ECO:0000313" key="5">
    <source>
        <dbReference type="EMBL" id="NRN63319.1"/>
    </source>
</evidence>
<proteinExistence type="inferred from homology"/>
<dbReference type="GO" id="GO:0032259">
    <property type="term" value="P:methylation"/>
    <property type="evidence" value="ECO:0007669"/>
    <property type="project" value="UniProtKB-KW"/>
</dbReference>
<accession>A0ABX2EWD6</accession>
<name>A0ABX2EWD6_9PSEU</name>
<sequence>MVSVGRVIYEHPLAYVLGLEGVALLQGFIGEHDREFVDARLAEIRELLADERLTQPVEVTQVSTVDGYRTWSARYDEPDNAAFAVDIPIVTGILDDLPVGVALDAACGTGRYAELLAERGHRVIGVDSSPDMLALARKRLPGSDFRQGDLHSLPVGEEVDVITCGLALTHNRDLGPIFAEFARVLKPGGHLVIADIHPDGVLRGSIPTVRGPNNEPARLVTYRHSIGDYLRAALQAGLVLRRCDEPRATGGPQPKGTEIGPWDVWPWSLAALVPEAAHAAAGPQLVVWHFQADTLRTM</sequence>
<reference evidence="5 6" key="1">
    <citation type="submission" date="2020-01" db="EMBL/GenBank/DDBJ databases">
        <title>Kibdelosporangium persica a novel Actinomycetes from a hot desert in Iran.</title>
        <authorList>
            <person name="Safaei N."/>
            <person name="Zaburannyi N."/>
            <person name="Mueller R."/>
            <person name="Wink J."/>
        </authorList>
    </citation>
    <scope>NUCLEOTIDE SEQUENCE [LARGE SCALE GENOMIC DNA]</scope>
    <source>
        <strain evidence="5 6">4NS15</strain>
    </source>
</reference>
<dbReference type="InterPro" id="IPR051052">
    <property type="entry name" value="Diverse_substrate_MTase"/>
</dbReference>
<dbReference type="InterPro" id="IPR029063">
    <property type="entry name" value="SAM-dependent_MTases_sf"/>
</dbReference>
<evidence type="ECO:0000256" key="1">
    <source>
        <dbReference type="ARBA" id="ARBA00008361"/>
    </source>
</evidence>
<dbReference type="EMBL" id="JAAATY010000001">
    <property type="protein sequence ID" value="NRN63319.1"/>
    <property type="molecule type" value="Genomic_DNA"/>
</dbReference>
<keyword evidence="2 5" id="KW-0489">Methyltransferase</keyword>
<dbReference type="Gene3D" id="3.40.50.150">
    <property type="entry name" value="Vaccinia Virus protein VP39"/>
    <property type="match status" value="1"/>
</dbReference>
<keyword evidence="3" id="KW-0808">Transferase</keyword>
<protein>
    <submittedName>
        <fullName evidence="5">Class I SAM-dependent methyltransferase</fullName>
    </submittedName>
</protein>
<evidence type="ECO:0000256" key="2">
    <source>
        <dbReference type="ARBA" id="ARBA00022603"/>
    </source>
</evidence>
<dbReference type="SUPFAM" id="SSF53335">
    <property type="entry name" value="S-adenosyl-L-methionine-dependent methyltransferases"/>
    <property type="match status" value="1"/>
</dbReference>
<evidence type="ECO:0000313" key="6">
    <source>
        <dbReference type="Proteomes" id="UP000763557"/>
    </source>
</evidence>
<dbReference type="PANTHER" id="PTHR44942">
    <property type="entry name" value="METHYLTRANSF_11 DOMAIN-CONTAINING PROTEIN"/>
    <property type="match status" value="1"/>
</dbReference>
<dbReference type="CDD" id="cd02440">
    <property type="entry name" value="AdoMet_MTases"/>
    <property type="match status" value="1"/>
</dbReference>
<comment type="caution">
    <text evidence="5">The sequence shown here is derived from an EMBL/GenBank/DDBJ whole genome shotgun (WGS) entry which is preliminary data.</text>
</comment>